<dbReference type="Proteomes" id="UP000054423">
    <property type="component" value="Unassembled WGS sequence"/>
</dbReference>
<feature type="non-terminal residue" evidence="1">
    <location>
        <position position="87"/>
    </location>
</feature>
<sequence length="87" mass="9616">MTPNDGNHSDQVPAWWSLPQNVMDVAGGSGRIDVFRCLLSNHPREATEAAMDRAACGGHLEMIQWLHVNRSEEKAMDYEAANGHVDV</sequence>
<reference evidence="1" key="1">
    <citation type="submission" date="2013-11" db="EMBL/GenBank/DDBJ databases">
        <title>The Genome Sequence of Phytophthora parasitica CHvinca01.</title>
        <authorList>
            <consortium name="The Broad Institute Genomics Platform"/>
            <person name="Russ C."/>
            <person name="Tyler B."/>
            <person name="Panabieres F."/>
            <person name="Shan W."/>
            <person name="Tripathy S."/>
            <person name="Grunwald N."/>
            <person name="Machado M."/>
            <person name="Johnson C.S."/>
            <person name="Arredondo F."/>
            <person name="Hong C."/>
            <person name="Coffey M."/>
            <person name="Young S.K."/>
            <person name="Zeng Q."/>
            <person name="Gargeya S."/>
            <person name="Fitzgerald M."/>
            <person name="Abouelleil A."/>
            <person name="Alvarado L."/>
            <person name="Chapman S.B."/>
            <person name="Gainer-Dewar J."/>
            <person name="Goldberg J."/>
            <person name="Griggs A."/>
            <person name="Gujja S."/>
            <person name="Hansen M."/>
            <person name="Howarth C."/>
            <person name="Imamovic A."/>
            <person name="Ireland A."/>
            <person name="Larimer J."/>
            <person name="McCowan C."/>
            <person name="Murphy C."/>
            <person name="Pearson M."/>
            <person name="Poon T.W."/>
            <person name="Priest M."/>
            <person name="Roberts A."/>
            <person name="Saif S."/>
            <person name="Shea T."/>
            <person name="Sykes S."/>
            <person name="Wortman J."/>
            <person name="Nusbaum C."/>
            <person name="Birren B."/>
        </authorList>
    </citation>
    <scope>NUCLEOTIDE SEQUENCE [LARGE SCALE GENOMIC DNA]</scope>
    <source>
        <strain evidence="1">CHvinca01</strain>
    </source>
</reference>
<dbReference type="OrthoDB" id="10479573at2759"/>
<gene>
    <name evidence="1" type="ORF">L917_11442</name>
</gene>
<name>W2KWV6_PHYNI</name>
<dbReference type="EMBL" id="KI680480">
    <property type="protein sequence ID" value="ETL89656.1"/>
    <property type="molecule type" value="Genomic_DNA"/>
</dbReference>
<accession>W2KWV6</accession>
<dbReference type="PANTHER" id="PTHR46586">
    <property type="entry name" value="ANKYRIN REPEAT-CONTAINING PROTEIN"/>
    <property type="match status" value="1"/>
</dbReference>
<dbReference type="InterPro" id="IPR052050">
    <property type="entry name" value="SecEffector_AnkRepeat"/>
</dbReference>
<organism evidence="1">
    <name type="scientific">Phytophthora nicotianae</name>
    <name type="common">Potato buckeye rot agent</name>
    <name type="synonym">Phytophthora parasitica</name>
    <dbReference type="NCBI Taxonomy" id="4792"/>
    <lineage>
        <taxon>Eukaryota</taxon>
        <taxon>Sar</taxon>
        <taxon>Stramenopiles</taxon>
        <taxon>Oomycota</taxon>
        <taxon>Peronosporomycetes</taxon>
        <taxon>Peronosporales</taxon>
        <taxon>Peronosporaceae</taxon>
        <taxon>Phytophthora</taxon>
    </lineage>
</organism>
<dbReference type="PANTHER" id="PTHR46586:SF3">
    <property type="entry name" value="ANKYRIN REPEAT-CONTAINING PROTEIN"/>
    <property type="match status" value="1"/>
</dbReference>
<proteinExistence type="predicted"/>
<evidence type="ECO:0000313" key="1">
    <source>
        <dbReference type="EMBL" id="ETL89656.1"/>
    </source>
</evidence>
<dbReference type="AlphaFoldDB" id="W2KWV6"/>
<protein>
    <submittedName>
        <fullName evidence="1">Uncharacterized protein</fullName>
    </submittedName>
</protein>